<organism evidence="2 3">
    <name type="scientific">Pseudofulvimonas gallinarii</name>
    <dbReference type="NCBI Taxonomy" id="634155"/>
    <lineage>
        <taxon>Bacteria</taxon>
        <taxon>Pseudomonadati</taxon>
        <taxon>Pseudomonadota</taxon>
        <taxon>Gammaproteobacteria</taxon>
        <taxon>Lysobacterales</taxon>
        <taxon>Rhodanobacteraceae</taxon>
        <taxon>Pseudofulvimonas</taxon>
    </lineage>
</organism>
<dbReference type="GO" id="GO:0016740">
    <property type="term" value="F:transferase activity"/>
    <property type="evidence" value="ECO:0007669"/>
    <property type="project" value="UniProtKB-KW"/>
</dbReference>
<evidence type="ECO:0000259" key="1">
    <source>
        <dbReference type="Pfam" id="PF12281"/>
    </source>
</evidence>
<reference evidence="2 3" key="1">
    <citation type="submission" date="2019-03" db="EMBL/GenBank/DDBJ databases">
        <title>Genomic Encyclopedia of Type Strains, Phase IV (KMG-IV): sequencing the most valuable type-strain genomes for metagenomic binning, comparative biology and taxonomic classification.</title>
        <authorList>
            <person name="Goeker M."/>
        </authorList>
    </citation>
    <scope>NUCLEOTIDE SEQUENCE [LARGE SCALE GENOMIC DNA]</scope>
    <source>
        <strain evidence="2 3">DSM 21944</strain>
    </source>
</reference>
<proteinExistence type="predicted"/>
<comment type="caution">
    <text evidence="2">The sequence shown here is derived from an EMBL/GenBank/DDBJ whole genome shotgun (WGS) entry which is preliminary data.</text>
</comment>
<dbReference type="Pfam" id="PF12281">
    <property type="entry name" value="NTP_transf_8"/>
    <property type="match status" value="1"/>
</dbReference>
<accession>A0A4R3LBJ7</accession>
<gene>
    <name evidence="2" type="ORF">EDC25_11410</name>
</gene>
<keyword evidence="3" id="KW-1185">Reference proteome</keyword>
<dbReference type="AlphaFoldDB" id="A0A4R3LBJ7"/>
<evidence type="ECO:0000313" key="2">
    <source>
        <dbReference type="EMBL" id="TCS97159.1"/>
    </source>
</evidence>
<protein>
    <submittedName>
        <fullName evidence="2">Nucleotidyltransferase-like protein</fullName>
    </submittedName>
</protein>
<dbReference type="InterPro" id="IPR058575">
    <property type="entry name" value="NTP_transf_8_dom"/>
</dbReference>
<name>A0A4R3LBJ7_9GAMM</name>
<dbReference type="EMBL" id="SMAF01000014">
    <property type="protein sequence ID" value="TCS97159.1"/>
    <property type="molecule type" value="Genomic_DNA"/>
</dbReference>
<feature type="domain" description="Nucleotidyltransferase-like" evidence="1">
    <location>
        <begin position="1"/>
        <end position="57"/>
    </location>
</feature>
<keyword evidence="2" id="KW-0808">Transferase</keyword>
<dbReference type="Proteomes" id="UP000294599">
    <property type="component" value="Unassembled WGS sequence"/>
</dbReference>
<evidence type="ECO:0000313" key="3">
    <source>
        <dbReference type="Proteomes" id="UP000294599"/>
    </source>
</evidence>
<sequence length="91" mass="10181">MVNLPDPARYGLHKLLVAAERGPRHVKYHKDVLQALALIEWHLERAPELLAQAWTDLASRGTGWEKRARASLKAAPTTLRDIVSQFEAMAG</sequence>